<dbReference type="InterPro" id="IPR050327">
    <property type="entry name" value="Proton-linked_MCT"/>
</dbReference>
<feature type="transmembrane region" description="Helical" evidence="2">
    <location>
        <begin position="370"/>
        <end position="394"/>
    </location>
</feature>
<keyword evidence="2" id="KW-0812">Transmembrane</keyword>
<dbReference type="Gene3D" id="1.20.1250.20">
    <property type="entry name" value="MFS general substrate transporter like domains"/>
    <property type="match status" value="2"/>
</dbReference>
<feature type="transmembrane region" description="Helical" evidence="2">
    <location>
        <begin position="114"/>
        <end position="134"/>
    </location>
</feature>
<dbReference type="CDD" id="cd17353">
    <property type="entry name" value="MFS_OFA_like"/>
    <property type="match status" value="1"/>
</dbReference>
<keyword evidence="5" id="KW-1185">Reference proteome</keyword>
<evidence type="ECO:0000259" key="3">
    <source>
        <dbReference type="PROSITE" id="PS50850"/>
    </source>
</evidence>
<feature type="domain" description="Major facilitator superfamily (MFS) profile" evidence="3">
    <location>
        <begin position="37"/>
        <end position="471"/>
    </location>
</feature>
<keyword evidence="2" id="KW-1133">Transmembrane helix</keyword>
<feature type="transmembrane region" description="Helical" evidence="2">
    <location>
        <begin position="345"/>
        <end position="364"/>
    </location>
</feature>
<dbReference type="InterPro" id="IPR036259">
    <property type="entry name" value="MFS_trans_sf"/>
</dbReference>
<name>A0A8J4VAH5_9MYCE</name>
<sequence>MAVEKKNLFTRVVEYHYNRPKPIVQLSDKQKEREKYIFGVLPFNRWLLFPSAVLVQFCIGSFYAWSIYNKPIDKAIYGNENQGMAPITFYITVGVFGISAALMGPWIERHGPRLGVFIGAILFTLGHYLTAVGIHFQSIWVVYIGYGVFGGFGIAITYISPVSTLQKWFPNHRGLSGGFAVCGFGAGSVAFGQIPLPIIKSVGLPLNFVIIGSMFFVILTLQCFILRVAPDSMSSSTTSGNISSESVDQEMGSPVIEEENYIPSVNDKTITQSLLSKEFRLLYIVFLANSMFGLIALSRLSNMIQDIFGKSKETAAMVVTVNGIFNLTGRLGFALLSDKIGRKPCYIITLSAQAIIVGILPSLVENRSSSAFIALIWLLTSAYGGGFGIIPGFLTDLFGPKKVSTCHGIILTAWSVSGIFGGVIFTEIMNALKHSGYTVHDPIIYTTNFHWIICIILIGWICIWFVQTNERDILTPPIKGQTFKIRLTSSILLRISTTKGFERVSQEQQDLEWKQYCEDYKQKKLQELNDNTNNDTEQQIHPPTINDNASDLMAQA</sequence>
<protein>
    <recommendedName>
        <fullName evidence="3">Major facilitator superfamily (MFS) profile domain-containing protein</fullName>
    </recommendedName>
</protein>
<dbReference type="SUPFAM" id="SSF103473">
    <property type="entry name" value="MFS general substrate transporter"/>
    <property type="match status" value="1"/>
</dbReference>
<dbReference type="AlphaFoldDB" id="A0A8J4VAH5"/>
<feature type="transmembrane region" description="Helical" evidence="2">
    <location>
        <begin position="449"/>
        <end position="466"/>
    </location>
</feature>
<dbReference type="EMBL" id="AJWJ01000037">
    <property type="protein sequence ID" value="KAF2077144.1"/>
    <property type="molecule type" value="Genomic_DNA"/>
</dbReference>
<evidence type="ECO:0000256" key="1">
    <source>
        <dbReference type="ARBA" id="ARBA00004141"/>
    </source>
</evidence>
<dbReference type="GO" id="GO:0016020">
    <property type="term" value="C:membrane"/>
    <property type="evidence" value="ECO:0007669"/>
    <property type="project" value="UniProtKB-SubCell"/>
</dbReference>
<feature type="transmembrane region" description="Helical" evidence="2">
    <location>
        <begin position="406"/>
        <end position="429"/>
    </location>
</feature>
<dbReference type="Pfam" id="PF07690">
    <property type="entry name" value="MFS_1"/>
    <property type="match status" value="1"/>
</dbReference>
<feature type="transmembrane region" description="Helical" evidence="2">
    <location>
        <begin position="140"/>
        <end position="162"/>
    </location>
</feature>
<dbReference type="GO" id="GO:0022857">
    <property type="term" value="F:transmembrane transporter activity"/>
    <property type="evidence" value="ECO:0007669"/>
    <property type="project" value="InterPro"/>
</dbReference>
<dbReference type="InterPro" id="IPR011701">
    <property type="entry name" value="MFS"/>
</dbReference>
<dbReference type="Proteomes" id="UP000695562">
    <property type="component" value="Unassembled WGS sequence"/>
</dbReference>
<keyword evidence="2" id="KW-0472">Membrane</keyword>
<reference evidence="4" key="1">
    <citation type="submission" date="2020-01" db="EMBL/GenBank/DDBJ databases">
        <title>Development of genomics and gene disruption for Polysphondylium violaceum indicates a role for the polyketide synthase stlB in stalk morphogenesis.</title>
        <authorList>
            <person name="Narita B."/>
            <person name="Kawabe Y."/>
            <person name="Kin K."/>
            <person name="Saito T."/>
            <person name="Gibbs R."/>
            <person name="Kuspa A."/>
            <person name="Muzny D."/>
            <person name="Queller D."/>
            <person name="Richards S."/>
            <person name="Strassman J."/>
            <person name="Sucgang R."/>
            <person name="Worley K."/>
            <person name="Schaap P."/>
        </authorList>
    </citation>
    <scope>NUCLEOTIDE SEQUENCE</scope>
    <source>
        <strain evidence="4">QSvi11</strain>
    </source>
</reference>
<dbReference type="PROSITE" id="PS50850">
    <property type="entry name" value="MFS"/>
    <property type="match status" value="1"/>
</dbReference>
<comment type="subcellular location">
    <subcellularLocation>
        <location evidence="1">Membrane</location>
        <topology evidence="1">Multi-pass membrane protein</topology>
    </subcellularLocation>
</comment>
<dbReference type="InterPro" id="IPR020846">
    <property type="entry name" value="MFS_dom"/>
</dbReference>
<feature type="transmembrane region" description="Helical" evidence="2">
    <location>
        <begin position="281"/>
        <end position="302"/>
    </location>
</feature>
<feature type="transmembrane region" description="Helical" evidence="2">
    <location>
        <begin position="206"/>
        <end position="226"/>
    </location>
</feature>
<proteinExistence type="predicted"/>
<accession>A0A8J4VAH5</accession>
<dbReference type="OrthoDB" id="410267at2759"/>
<feature type="transmembrane region" description="Helical" evidence="2">
    <location>
        <begin position="174"/>
        <end position="194"/>
    </location>
</feature>
<evidence type="ECO:0000313" key="5">
    <source>
        <dbReference type="Proteomes" id="UP000695562"/>
    </source>
</evidence>
<comment type="caution">
    <text evidence="4">The sequence shown here is derived from an EMBL/GenBank/DDBJ whole genome shotgun (WGS) entry which is preliminary data.</text>
</comment>
<organism evidence="4 5">
    <name type="scientific">Polysphondylium violaceum</name>
    <dbReference type="NCBI Taxonomy" id="133409"/>
    <lineage>
        <taxon>Eukaryota</taxon>
        <taxon>Amoebozoa</taxon>
        <taxon>Evosea</taxon>
        <taxon>Eumycetozoa</taxon>
        <taxon>Dictyostelia</taxon>
        <taxon>Dictyosteliales</taxon>
        <taxon>Dictyosteliaceae</taxon>
        <taxon>Polysphondylium</taxon>
    </lineage>
</organism>
<evidence type="ECO:0000313" key="4">
    <source>
        <dbReference type="EMBL" id="KAF2077144.1"/>
    </source>
</evidence>
<feature type="transmembrane region" description="Helical" evidence="2">
    <location>
        <begin position="314"/>
        <end position="333"/>
    </location>
</feature>
<dbReference type="PANTHER" id="PTHR11360:SF317">
    <property type="entry name" value="MAJOR FACILITATOR SUPERFAMILY (MFS) PROFILE DOMAIN-CONTAINING PROTEIN-RELATED"/>
    <property type="match status" value="1"/>
</dbReference>
<gene>
    <name evidence="4" type="ORF">CYY_001529</name>
</gene>
<evidence type="ECO:0000256" key="2">
    <source>
        <dbReference type="SAM" id="Phobius"/>
    </source>
</evidence>
<dbReference type="PANTHER" id="PTHR11360">
    <property type="entry name" value="MONOCARBOXYLATE TRANSPORTER"/>
    <property type="match status" value="1"/>
</dbReference>
<feature type="transmembrane region" description="Helical" evidence="2">
    <location>
        <begin position="46"/>
        <end position="67"/>
    </location>
</feature>
<feature type="transmembrane region" description="Helical" evidence="2">
    <location>
        <begin position="87"/>
        <end position="107"/>
    </location>
</feature>